<dbReference type="SMART" id="SM00175">
    <property type="entry name" value="RAB"/>
    <property type="match status" value="1"/>
</dbReference>
<dbReference type="AlphaFoldDB" id="A0A9K3GL44"/>
<dbReference type="SMART" id="SM00176">
    <property type="entry name" value="RAN"/>
    <property type="match status" value="1"/>
</dbReference>
<dbReference type="PROSITE" id="PS51419">
    <property type="entry name" value="RAB"/>
    <property type="match status" value="1"/>
</dbReference>
<dbReference type="PROSITE" id="PS51421">
    <property type="entry name" value="RAS"/>
    <property type="match status" value="1"/>
</dbReference>
<dbReference type="Proteomes" id="UP000265618">
    <property type="component" value="Unassembled WGS sequence"/>
</dbReference>
<dbReference type="SMART" id="SM00174">
    <property type="entry name" value="RHO"/>
    <property type="match status" value="1"/>
</dbReference>
<dbReference type="EMBL" id="BDIP01002886">
    <property type="protein sequence ID" value="GIQ86968.1"/>
    <property type="molecule type" value="Genomic_DNA"/>
</dbReference>
<dbReference type="PANTHER" id="PTHR47978">
    <property type="match status" value="1"/>
</dbReference>
<dbReference type="NCBIfam" id="TIGR00231">
    <property type="entry name" value="small_GTP"/>
    <property type="match status" value="1"/>
</dbReference>
<dbReference type="FunFam" id="3.40.50.300:FF:000808">
    <property type="entry name" value="Small GTP-binding protein, putative"/>
    <property type="match status" value="1"/>
</dbReference>
<evidence type="ECO:0000256" key="1">
    <source>
        <dbReference type="ARBA" id="ARBA00022741"/>
    </source>
</evidence>
<dbReference type="SMART" id="SM00173">
    <property type="entry name" value="RAS"/>
    <property type="match status" value="1"/>
</dbReference>
<keyword evidence="1" id="KW-0547">Nucleotide-binding</keyword>
<gene>
    <name evidence="2" type="ORF">KIPB_008918</name>
</gene>
<name>A0A9K3GL44_9EUKA</name>
<evidence type="ECO:0000313" key="3">
    <source>
        <dbReference type="Proteomes" id="UP000265618"/>
    </source>
</evidence>
<proteinExistence type="predicted"/>
<dbReference type="PRINTS" id="PR00449">
    <property type="entry name" value="RASTRNSFRMNG"/>
</dbReference>
<protein>
    <submittedName>
        <fullName evidence="2">Ran GTPase</fullName>
    </submittedName>
</protein>
<sequence length="206" mass="22481">MAGRETALKVILLGNGRVGKTSIVQRYITGHFDSRQPSTIQAACVQKSLLVNGKKVALTIWDTAGQERFHSMAAVYYRQTDGALLVFDLTDADSLTRVKQWVRELHKMVGDDVILTICGNKADLVGQRQVSRKQGEAYASSAGAVYFETSAMTDQGITEAFLSTTQRVVAAKALQGDDAAEEDDDFGLTVNWDEEVEPEQGGKCKC</sequence>
<accession>A0A9K3GL44</accession>
<reference evidence="2 3" key="1">
    <citation type="journal article" date="2018" name="PLoS ONE">
        <title>The draft genome of Kipferlia bialata reveals reductive genome evolution in fornicate parasites.</title>
        <authorList>
            <person name="Tanifuji G."/>
            <person name="Takabayashi S."/>
            <person name="Kume K."/>
            <person name="Takagi M."/>
            <person name="Nakayama T."/>
            <person name="Kamikawa R."/>
            <person name="Inagaki Y."/>
            <person name="Hashimoto T."/>
        </authorList>
    </citation>
    <scope>NUCLEOTIDE SEQUENCE [LARGE SCALE GENOMIC DNA]</scope>
    <source>
        <strain evidence="2">NY0173</strain>
    </source>
</reference>
<dbReference type="OrthoDB" id="63533at2759"/>
<dbReference type="InterPro" id="IPR001806">
    <property type="entry name" value="Small_GTPase"/>
</dbReference>
<dbReference type="Pfam" id="PF00071">
    <property type="entry name" value="Ras"/>
    <property type="match status" value="1"/>
</dbReference>
<dbReference type="InterPro" id="IPR005225">
    <property type="entry name" value="Small_GTP-bd"/>
</dbReference>
<dbReference type="GO" id="GO:0003924">
    <property type="term" value="F:GTPase activity"/>
    <property type="evidence" value="ECO:0007669"/>
    <property type="project" value="InterPro"/>
</dbReference>
<comment type="caution">
    <text evidence="2">The sequence shown here is derived from an EMBL/GenBank/DDBJ whole genome shotgun (WGS) entry which is preliminary data.</text>
</comment>
<dbReference type="GO" id="GO:0005525">
    <property type="term" value="F:GTP binding"/>
    <property type="evidence" value="ECO:0007669"/>
    <property type="project" value="InterPro"/>
</dbReference>
<keyword evidence="3" id="KW-1185">Reference proteome</keyword>
<organism evidence="2 3">
    <name type="scientific">Kipferlia bialata</name>
    <dbReference type="NCBI Taxonomy" id="797122"/>
    <lineage>
        <taxon>Eukaryota</taxon>
        <taxon>Metamonada</taxon>
        <taxon>Carpediemonas-like organisms</taxon>
        <taxon>Kipferlia</taxon>
    </lineage>
</organism>
<dbReference type="Gene3D" id="3.40.50.300">
    <property type="entry name" value="P-loop containing nucleotide triphosphate hydrolases"/>
    <property type="match status" value="1"/>
</dbReference>
<dbReference type="InterPro" id="IPR027417">
    <property type="entry name" value="P-loop_NTPase"/>
</dbReference>
<dbReference type="SUPFAM" id="SSF52540">
    <property type="entry name" value="P-loop containing nucleoside triphosphate hydrolases"/>
    <property type="match status" value="1"/>
</dbReference>
<evidence type="ECO:0000313" key="2">
    <source>
        <dbReference type="EMBL" id="GIQ86968.1"/>
    </source>
</evidence>